<dbReference type="CDD" id="cd00144">
    <property type="entry name" value="MPP_PPP_family"/>
    <property type="match status" value="1"/>
</dbReference>
<comment type="caution">
    <text evidence="2">The sequence shown here is derived from an EMBL/GenBank/DDBJ whole genome shotgun (WGS) entry which is preliminary data.</text>
</comment>
<dbReference type="EMBL" id="RAHJ01000018">
    <property type="protein sequence ID" value="RJX68273.1"/>
    <property type="molecule type" value="Genomic_DNA"/>
</dbReference>
<dbReference type="Proteomes" id="UP000284322">
    <property type="component" value="Unassembled WGS sequence"/>
</dbReference>
<dbReference type="GO" id="GO:0008803">
    <property type="term" value="F:bis(5'-nucleosyl)-tetraphosphatase (symmetrical) activity"/>
    <property type="evidence" value="ECO:0007669"/>
    <property type="project" value="TreeGrafter"/>
</dbReference>
<dbReference type="GO" id="GO:0110154">
    <property type="term" value="P:RNA decapping"/>
    <property type="evidence" value="ECO:0007669"/>
    <property type="project" value="TreeGrafter"/>
</dbReference>
<reference evidence="2 3" key="1">
    <citation type="submission" date="2018-09" db="EMBL/GenBank/DDBJ databases">
        <title>Altererythrobacter sp.Ery1 and Ery12, the genome sequencing of novel strains in genus Alterythrobacter.</title>
        <authorList>
            <person name="Cheng H."/>
            <person name="Wu Y.-H."/>
            <person name="Fang C."/>
            <person name="Xu X.-W."/>
        </authorList>
    </citation>
    <scope>NUCLEOTIDE SEQUENCE [LARGE SCALE GENOMIC DNA]</scope>
    <source>
        <strain evidence="2 3">Ery12</strain>
    </source>
</reference>
<dbReference type="PANTHER" id="PTHR42850">
    <property type="entry name" value="METALLOPHOSPHOESTERASE"/>
    <property type="match status" value="1"/>
</dbReference>
<gene>
    <name evidence="2" type="ORF">D6858_08850</name>
</gene>
<dbReference type="OrthoDB" id="9807890at2"/>
<dbReference type="InterPro" id="IPR050126">
    <property type="entry name" value="Ap4A_hydrolase"/>
</dbReference>
<dbReference type="SUPFAM" id="SSF56300">
    <property type="entry name" value="Metallo-dependent phosphatases"/>
    <property type="match status" value="1"/>
</dbReference>
<accession>A0A419R3E6</accession>
<protein>
    <submittedName>
        <fullName evidence="2">Serine/threonine protein phosphatase</fullName>
    </submittedName>
</protein>
<dbReference type="Gene3D" id="3.60.21.10">
    <property type="match status" value="1"/>
</dbReference>
<dbReference type="Pfam" id="PF00149">
    <property type="entry name" value="Metallophos"/>
    <property type="match status" value="1"/>
</dbReference>
<feature type="domain" description="Calcineurin-like phosphoesterase" evidence="1">
    <location>
        <begin position="26"/>
        <end position="213"/>
    </location>
</feature>
<sequence>MLSSLRRLFRSNTPAPVIAAVPAGTRYYAVGDIHGQRALFDALLDAIAQDDTARTPADTRIVLLGDLVDRGPDSAGVIARARQLQAERPTTLLAGNHEEMFLSAFEDTGMLRHFLRHGGRETVMSYGVKRKEYDNATLDELQDIMHKVIPEEDRAFVAAFDTHHLAGDYLFVHAGIAPGVPLEQQKRHHLMWIREEFITYDAPHEHMIVHGHTISAEVDARANRIGIDTGAYNTGRLTALALEGTSRRTIQAVRGEDGTITIETETLCP</sequence>
<organism evidence="2 3">
    <name type="scientific">Tsuneonella suprasediminis</name>
    <dbReference type="NCBI Taxonomy" id="2306996"/>
    <lineage>
        <taxon>Bacteria</taxon>
        <taxon>Pseudomonadati</taxon>
        <taxon>Pseudomonadota</taxon>
        <taxon>Alphaproteobacteria</taxon>
        <taxon>Sphingomonadales</taxon>
        <taxon>Erythrobacteraceae</taxon>
        <taxon>Tsuneonella</taxon>
    </lineage>
</organism>
<evidence type="ECO:0000313" key="2">
    <source>
        <dbReference type="EMBL" id="RJX68273.1"/>
    </source>
</evidence>
<dbReference type="InterPro" id="IPR004843">
    <property type="entry name" value="Calcineurin-like_PHP"/>
</dbReference>
<dbReference type="InterPro" id="IPR029052">
    <property type="entry name" value="Metallo-depent_PP-like"/>
</dbReference>
<dbReference type="GO" id="GO:0005737">
    <property type="term" value="C:cytoplasm"/>
    <property type="evidence" value="ECO:0007669"/>
    <property type="project" value="TreeGrafter"/>
</dbReference>
<evidence type="ECO:0000259" key="1">
    <source>
        <dbReference type="Pfam" id="PF00149"/>
    </source>
</evidence>
<dbReference type="PANTHER" id="PTHR42850:SF4">
    <property type="entry name" value="ZINC-DEPENDENT ENDOPOLYPHOSPHATASE"/>
    <property type="match status" value="1"/>
</dbReference>
<dbReference type="GO" id="GO:0016791">
    <property type="term" value="F:phosphatase activity"/>
    <property type="evidence" value="ECO:0007669"/>
    <property type="project" value="TreeGrafter"/>
</dbReference>
<evidence type="ECO:0000313" key="3">
    <source>
        <dbReference type="Proteomes" id="UP000284322"/>
    </source>
</evidence>
<dbReference type="AlphaFoldDB" id="A0A419R3E6"/>
<name>A0A419R3E6_9SPHN</name>
<keyword evidence="3" id="KW-1185">Reference proteome</keyword>
<proteinExistence type="predicted"/>